<dbReference type="PRINTS" id="PR00416">
    <property type="entry name" value="EUTPISMRASEI"/>
</dbReference>
<feature type="coiled-coil region" evidence="9">
    <location>
        <begin position="212"/>
        <end position="245"/>
    </location>
</feature>
<dbReference type="PANTHER" id="PTHR10290:SF3">
    <property type="entry name" value="DNA TOPOISOMERASE 1"/>
    <property type="match status" value="1"/>
</dbReference>
<dbReference type="Pfam" id="PF01028">
    <property type="entry name" value="Topoisom_I"/>
    <property type="match status" value="1"/>
</dbReference>
<dbReference type="Gene3D" id="2.170.11.10">
    <property type="entry name" value="DNA Topoisomerase I, domain 2"/>
    <property type="match status" value="1"/>
</dbReference>
<dbReference type="InterPro" id="IPR013034">
    <property type="entry name" value="DNA_topo_DNA_db_N_dom1"/>
</dbReference>
<dbReference type="SUPFAM" id="SSF56741">
    <property type="entry name" value="Eukaryotic DNA topoisomerase I, N-terminal DNA-binding fragment"/>
    <property type="match status" value="1"/>
</dbReference>
<evidence type="ECO:0000256" key="2">
    <source>
        <dbReference type="ARBA" id="ARBA00006645"/>
    </source>
</evidence>
<accession>A0A0F9F1V8</accession>
<dbReference type="GO" id="GO:0005730">
    <property type="term" value="C:nucleolus"/>
    <property type="evidence" value="ECO:0007669"/>
    <property type="project" value="TreeGrafter"/>
</dbReference>
<dbReference type="PROSITE" id="PS52038">
    <property type="entry name" value="TOPO_IB_2"/>
    <property type="match status" value="1"/>
</dbReference>
<organism evidence="11">
    <name type="scientific">marine sediment metagenome</name>
    <dbReference type="NCBI Taxonomy" id="412755"/>
    <lineage>
        <taxon>unclassified sequences</taxon>
        <taxon>metagenomes</taxon>
        <taxon>ecological metagenomes</taxon>
    </lineage>
</organism>
<dbReference type="PANTHER" id="PTHR10290">
    <property type="entry name" value="DNA TOPOISOMERASE I"/>
    <property type="match status" value="1"/>
</dbReference>
<evidence type="ECO:0000256" key="6">
    <source>
        <dbReference type="ARBA" id="ARBA00023125"/>
    </source>
</evidence>
<protein>
    <recommendedName>
        <fullName evidence="4">DNA topoisomerase 1</fullName>
        <ecNumber evidence="3">5.6.2.1</ecNumber>
    </recommendedName>
    <alternativeName>
        <fullName evidence="8">DNA topoisomerase I</fullName>
    </alternativeName>
</protein>
<sequence>MNQYCYDIITDLTQLDATKLKEYVRKLYQKKKFKDLRFSADEKLPYIVLYSKKDKQVCIKMTSKAKKNIERIEGIHFKLKPADLKFTEDIVLDKPYIFELEQCAWWDEDCKIAKGQKWSTLIHNGPYFTHLVEPYEPHGAPLVYANVEYDLTPQEERIANFYARRIISEMSGNVTQIWTKDKVFNKNFWTDFKKYLTAEHKKIFKDFSKLDFSQIIERLEELKEVEKQMTQKEKDAKKIKAAERKQDYGYAIINDIKEPVGNFTIEPAAIFYGRGNNPKRGKIKRDIDPEEVIINIDEKAKVPVAPAGHNWKQVIHDHNAAWIASWKDPISNESKYVYLGAEGQLKGRSDFVKYEKARKLNKYLNKIRKQYTADITSHLNKSRQLGTVLYLIDRHGIRVGNEKDESETDTVGASTLRVEHVKLKDPVVAKQTVTELERDHIRIVPQQLVDGPPGNSRHI</sequence>
<feature type="domain" description="DNA topoisomerase I eukaryotic-type" evidence="10">
    <location>
        <begin position="270"/>
        <end position="459"/>
    </location>
</feature>
<evidence type="ECO:0000256" key="3">
    <source>
        <dbReference type="ARBA" id="ARBA00012891"/>
    </source>
</evidence>
<dbReference type="InterPro" id="IPR013500">
    <property type="entry name" value="TopoI_cat_euk"/>
</dbReference>
<comment type="similarity">
    <text evidence="2">Belongs to the type IB topoisomerase family.</text>
</comment>
<dbReference type="InterPro" id="IPR036202">
    <property type="entry name" value="TopoI_DNA-bd_euk_N_sf"/>
</dbReference>
<gene>
    <name evidence="11" type="ORF">LCGC14_2006060</name>
</gene>
<reference evidence="11" key="1">
    <citation type="journal article" date="2015" name="Nature">
        <title>Complex archaea that bridge the gap between prokaryotes and eukaryotes.</title>
        <authorList>
            <person name="Spang A."/>
            <person name="Saw J.H."/>
            <person name="Jorgensen S.L."/>
            <person name="Zaremba-Niedzwiedzka K."/>
            <person name="Martijn J."/>
            <person name="Lind A.E."/>
            <person name="van Eijk R."/>
            <person name="Schleper C."/>
            <person name="Guy L."/>
            <person name="Ettema T.J."/>
        </authorList>
    </citation>
    <scope>NUCLEOTIDE SEQUENCE</scope>
</reference>
<dbReference type="Pfam" id="PF02919">
    <property type="entry name" value="Topoisom_I_N"/>
    <property type="match status" value="1"/>
</dbReference>
<dbReference type="InterPro" id="IPR014711">
    <property type="entry name" value="TopoI_cat_a-hlx-sub_euk"/>
</dbReference>
<dbReference type="GO" id="GO:0006265">
    <property type="term" value="P:DNA topological change"/>
    <property type="evidence" value="ECO:0007669"/>
    <property type="project" value="InterPro"/>
</dbReference>
<keyword evidence="5" id="KW-0799">Topoisomerase</keyword>
<dbReference type="InterPro" id="IPR011010">
    <property type="entry name" value="DNA_brk_join_enz"/>
</dbReference>
<dbReference type="Gene3D" id="3.90.15.10">
    <property type="entry name" value="Topoisomerase I, Chain A, domain 3"/>
    <property type="match status" value="1"/>
</dbReference>
<dbReference type="InterPro" id="IPR013499">
    <property type="entry name" value="TopoI_euk"/>
</dbReference>
<dbReference type="SUPFAM" id="SSF56349">
    <property type="entry name" value="DNA breaking-rejoining enzymes"/>
    <property type="match status" value="1"/>
</dbReference>
<dbReference type="InterPro" id="IPR013030">
    <property type="entry name" value="DNA_topo_DNA_db_N_dom2"/>
</dbReference>
<evidence type="ECO:0000256" key="7">
    <source>
        <dbReference type="ARBA" id="ARBA00023235"/>
    </source>
</evidence>
<dbReference type="SMART" id="SM00435">
    <property type="entry name" value="TOPEUc"/>
    <property type="match status" value="1"/>
</dbReference>
<dbReference type="AlphaFoldDB" id="A0A0F9F1V8"/>
<dbReference type="InterPro" id="IPR008336">
    <property type="entry name" value="TopoI_DNA-bd_euk"/>
</dbReference>
<dbReference type="InterPro" id="IPR001631">
    <property type="entry name" value="TopoI"/>
</dbReference>
<dbReference type="GO" id="GO:0006260">
    <property type="term" value="P:DNA replication"/>
    <property type="evidence" value="ECO:0007669"/>
    <property type="project" value="TreeGrafter"/>
</dbReference>
<keyword evidence="9" id="KW-0175">Coiled coil</keyword>
<evidence type="ECO:0000313" key="11">
    <source>
        <dbReference type="EMBL" id="KKL80309.1"/>
    </source>
</evidence>
<dbReference type="EMBL" id="LAZR01022890">
    <property type="protein sequence ID" value="KKL80309.1"/>
    <property type="molecule type" value="Genomic_DNA"/>
</dbReference>
<name>A0A0F9F1V8_9ZZZZ</name>
<comment type="caution">
    <text evidence="11">The sequence shown here is derived from an EMBL/GenBank/DDBJ whole genome shotgun (WGS) entry which is preliminary data.</text>
</comment>
<evidence type="ECO:0000256" key="1">
    <source>
        <dbReference type="ARBA" id="ARBA00000213"/>
    </source>
</evidence>
<evidence type="ECO:0000256" key="8">
    <source>
        <dbReference type="ARBA" id="ARBA00033297"/>
    </source>
</evidence>
<dbReference type="GO" id="GO:0003917">
    <property type="term" value="F:DNA topoisomerase type I (single strand cut, ATP-independent) activity"/>
    <property type="evidence" value="ECO:0007669"/>
    <property type="project" value="UniProtKB-EC"/>
</dbReference>
<evidence type="ECO:0000256" key="9">
    <source>
        <dbReference type="SAM" id="Coils"/>
    </source>
</evidence>
<keyword evidence="7" id="KW-0413">Isomerase</keyword>
<feature type="non-terminal residue" evidence="11">
    <location>
        <position position="459"/>
    </location>
</feature>
<keyword evidence="6" id="KW-0238">DNA-binding</keyword>
<proteinExistence type="inferred from homology"/>
<evidence type="ECO:0000256" key="4">
    <source>
        <dbReference type="ARBA" id="ARBA00019632"/>
    </source>
</evidence>
<dbReference type="GO" id="GO:0003677">
    <property type="term" value="F:DNA binding"/>
    <property type="evidence" value="ECO:0007669"/>
    <property type="project" value="UniProtKB-KW"/>
</dbReference>
<evidence type="ECO:0000256" key="5">
    <source>
        <dbReference type="ARBA" id="ARBA00023029"/>
    </source>
</evidence>
<dbReference type="GO" id="GO:0005694">
    <property type="term" value="C:chromosome"/>
    <property type="evidence" value="ECO:0007669"/>
    <property type="project" value="InterPro"/>
</dbReference>
<dbReference type="InterPro" id="IPR051062">
    <property type="entry name" value="Topoisomerase_IB"/>
</dbReference>
<dbReference type="EC" id="5.6.2.1" evidence="3"/>
<dbReference type="GO" id="GO:0007059">
    <property type="term" value="P:chromosome segregation"/>
    <property type="evidence" value="ECO:0007669"/>
    <property type="project" value="TreeGrafter"/>
</dbReference>
<comment type="catalytic activity">
    <reaction evidence="1">
        <text>ATP-independent breakage of single-stranded DNA, followed by passage and rejoining.</text>
        <dbReference type="EC" id="5.6.2.1"/>
    </reaction>
</comment>
<dbReference type="Gene3D" id="1.10.10.41">
    <property type="entry name" value="Yeast DNA topoisomerase - domain 1"/>
    <property type="match status" value="1"/>
</dbReference>
<evidence type="ECO:0000259" key="10">
    <source>
        <dbReference type="SMART" id="SM00435"/>
    </source>
</evidence>